<dbReference type="Pfam" id="PF00480">
    <property type="entry name" value="ROK"/>
    <property type="match status" value="1"/>
</dbReference>
<dbReference type="PANTHER" id="PTHR18964:SF149">
    <property type="entry name" value="BIFUNCTIONAL UDP-N-ACETYLGLUCOSAMINE 2-EPIMERASE_N-ACETYLMANNOSAMINE KINASE"/>
    <property type="match status" value="1"/>
</dbReference>
<keyword evidence="2" id="KW-0418">Kinase</keyword>
<dbReference type="AlphaFoldDB" id="A0A6J4NCG8"/>
<dbReference type="Gene3D" id="3.30.420.40">
    <property type="match status" value="2"/>
</dbReference>
<reference evidence="2" key="1">
    <citation type="submission" date="2020-02" db="EMBL/GenBank/DDBJ databases">
        <authorList>
            <person name="Meier V. D."/>
        </authorList>
    </citation>
    <scope>NUCLEOTIDE SEQUENCE</scope>
    <source>
        <strain evidence="2">AVDCRST_MAG75</strain>
    </source>
</reference>
<dbReference type="GO" id="GO:0045127">
    <property type="term" value="F:N-acetylglucosamine kinase activity"/>
    <property type="evidence" value="ECO:0007669"/>
    <property type="project" value="UniProtKB-EC"/>
</dbReference>
<dbReference type="EC" id="2.7.1.59" evidence="2"/>
<dbReference type="EMBL" id="CADCUO010000059">
    <property type="protein sequence ID" value="CAA9380486.1"/>
    <property type="molecule type" value="Genomic_DNA"/>
</dbReference>
<comment type="similarity">
    <text evidence="1">Belongs to the ROK (NagC/XylR) family.</text>
</comment>
<evidence type="ECO:0000313" key="2">
    <source>
        <dbReference type="EMBL" id="CAA9380486.1"/>
    </source>
</evidence>
<dbReference type="InterPro" id="IPR043129">
    <property type="entry name" value="ATPase_NBD"/>
</dbReference>
<dbReference type="SUPFAM" id="SSF53067">
    <property type="entry name" value="Actin-like ATPase domain"/>
    <property type="match status" value="1"/>
</dbReference>
<accession>A0A6J4NCG8</accession>
<dbReference type="InterPro" id="IPR000600">
    <property type="entry name" value="ROK"/>
</dbReference>
<sequence>MGAQEYVVAADLGGTLTKIGYGHADGSLTGVQRRSTFLHDGGDALLSWLAEQLIDVVDARPADRCVGYGVVVPGIIEMGTGRVRAAPNVGWYDVPLRQRLTELTGLPGVVGHDVRSGGLAEWRLGSGVGVSNLLFLPLGTGIAGAMVVDGQLLDADGYAGEIGHLRVAAGADTPCACGQVGCLETVASAAGVVRTYRALSGLAAVATAQDVAAAARAGEPAALKAFDLATDALTEALTVYVTLLAPEVIVVGGGLSGAADLFLAPLTAAVQQRLAFQRMPRIVPAALGADAGLIGAGLAGWDAVRRSRGTAAAASSLATTAPRLGADGGGHG</sequence>
<keyword evidence="2" id="KW-0808">Transferase</keyword>
<evidence type="ECO:0000256" key="1">
    <source>
        <dbReference type="ARBA" id="ARBA00006479"/>
    </source>
</evidence>
<name>A0A6J4NCG8_9ACTN</name>
<dbReference type="PANTHER" id="PTHR18964">
    <property type="entry name" value="ROK (REPRESSOR, ORF, KINASE) FAMILY"/>
    <property type="match status" value="1"/>
</dbReference>
<organism evidence="2">
    <name type="scientific">uncultured Propionibacteriaceae bacterium</name>
    <dbReference type="NCBI Taxonomy" id="257457"/>
    <lineage>
        <taxon>Bacteria</taxon>
        <taxon>Bacillati</taxon>
        <taxon>Actinomycetota</taxon>
        <taxon>Actinomycetes</taxon>
        <taxon>Propionibacteriales</taxon>
        <taxon>Propionibacteriaceae</taxon>
        <taxon>environmental samples</taxon>
    </lineage>
</organism>
<proteinExistence type="inferred from homology"/>
<gene>
    <name evidence="2" type="ORF">AVDCRST_MAG75-911</name>
</gene>
<protein>
    <submittedName>
        <fullName evidence="2">Predicted N-acetyl-glucosamine kinase 2, ROK family</fullName>
        <ecNumber evidence="2">2.7.1.59</ecNumber>
    </submittedName>
</protein>